<evidence type="ECO:0000256" key="1">
    <source>
        <dbReference type="ARBA" id="ARBA00010378"/>
    </source>
</evidence>
<accession>A0ABP4AZI9</accession>
<comment type="similarity">
    <text evidence="1">Belongs to the CbxX/CfxQ family.</text>
</comment>
<dbReference type="Pfam" id="PF00004">
    <property type="entry name" value="AAA"/>
    <property type="match status" value="2"/>
</dbReference>
<proteinExistence type="inferred from homology"/>
<dbReference type="SMART" id="SM00382">
    <property type="entry name" value="AAA"/>
    <property type="match status" value="2"/>
</dbReference>
<dbReference type="CDD" id="cd00009">
    <property type="entry name" value="AAA"/>
    <property type="match status" value="2"/>
</dbReference>
<dbReference type="Gene3D" id="3.40.50.300">
    <property type="entry name" value="P-loop containing nucleotide triphosphate hydrolases"/>
    <property type="match status" value="2"/>
</dbReference>
<evidence type="ECO:0000256" key="3">
    <source>
        <dbReference type="ARBA" id="ARBA00022840"/>
    </source>
</evidence>
<dbReference type="SUPFAM" id="SSF52540">
    <property type="entry name" value="P-loop containing nucleoside triphosphate hydrolases"/>
    <property type="match status" value="3"/>
</dbReference>
<dbReference type="PRINTS" id="PR00819">
    <property type="entry name" value="CBXCFQXSUPER"/>
</dbReference>
<dbReference type="InterPro" id="IPR041627">
    <property type="entry name" value="AAA_lid_6"/>
</dbReference>
<dbReference type="InterPro" id="IPR027417">
    <property type="entry name" value="P-loop_NTPase"/>
</dbReference>
<feature type="domain" description="AAA+ ATPase" evidence="4">
    <location>
        <begin position="933"/>
        <end position="1072"/>
    </location>
</feature>
<dbReference type="PANTHER" id="PTHR43392:SF2">
    <property type="entry name" value="AAA-TYPE ATPASE FAMILY PROTEIN _ ANKYRIN REPEAT FAMILY PROTEIN"/>
    <property type="match status" value="1"/>
</dbReference>
<dbReference type="PANTHER" id="PTHR43392">
    <property type="entry name" value="AAA-TYPE ATPASE FAMILY PROTEIN / ANKYRIN REPEAT FAMILY PROTEIN"/>
    <property type="match status" value="1"/>
</dbReference>
<protein>
    <recommendedName>
        <fullName evidence="4">AAA+ ATPase domain-containing protein</fullName>
    </recommendedName>
</protein>
<dbReference type="RefSeq" id="WP_344237749.1">
    <property type="nucleotide sequence ID" value="NZ_BAAAHH010000003.1"/>
</dbReference>
<keyword evidence="6" id="KW-1185">Reference proteome</keyword>
<dbReference type="InterPro" id="IPR000641">
    <property type="entry name" value="CbxX/CfxQ"/>
</dbReference>
<organism evidence="5 6">
    <name type="scientific">Actinocorallia libanotica</name>
    <dbReference type="NCBI Taxonomy" id="46162"/>
    <lineage>
        <taxon>Bacteria</taxon>
        <taxon>Bacillati</taxon>
        <taxon>Actinomycetota</taxon>
        <taxon>Actinomycetes</taxon>
        <taxon>Streptosporangiales</taxon>
        <taxon>Thermomonosporaceae</taxon>
        <taxon>Actinocorallia</taxon>
    </lineage>
</organism>
<keyword evidence="3" id="KW-0067">ATP-binding</keyword>
<name>A0ABP4AZI9_9ACTN</name>
<evidence type="ECO:0000259" key="4">
    <source>
        <dbReference type="SMART" id="SM00382"/>
    </source>
</evidence>
<sequence>MSSPRLPEHLEILLTDEPVFDVYGHGPWRVPDGLVAELTQRATEFAADGRAAELSQPLTSFYAESTSVLGAELFSLLTFLMGASAVRAGSRGDMDYELLLSFLANPEPPVRDTTSWFSQSGRWRPPSLWLADPAANDPAKRELMFRLARESLDVFEGLEPLEARRSALIALHDRREEGDLTVPLGELGELWAGRATDAELAVLPELAGTMGYLQWACEGFTAAHERLTGAIAADPAETALAKVLLQAGQTVPPAELAMVLGTAVYETVVSRMAALREGWSTESWQLELRGWLSRLLVAGEADACRAWLDMAVRITGCVQGLPDSAAHPAMHTPVRWFQADLRRLFGRRRLVPNALAASLRRAEAAAAAAEDGEEPSELAGEVLLGQPGLVSEIDRAVREEGPVRLLVAGPEGTGKGTGVEVLQRALTETGRIRDVLWVSDQVFASLHLSDAVLWLQARVKECLEGQQLLVIEGLDKILTYERCGPAVVEELRRLLARNHKLNVVALARPGGDDRLFAANPGLVQGLRVTRTGGFDEHAYTELFVRAVRARDLNVARTVAAKAGALLARTAPVLNLRNARLVEFLADQATAAARARTPRAIKVLAKDLPARLVPGDPARSADPLAELAACAGIEPVKREIAALVAEAKAARLRREAGMPVPARARHLVFTGHRGTGKTTVARILGRIYAELGVLSTGHLLEVDRSDLVGEYTSESGPKVRRVVERALGGVLVIADAHTLADSDSPRDREALDVLLAALQAHEDELVVVLSGPDAAVNGMLKGDPDLARVFPKVVRFPDLTEDELVEVFRAKAAESGFVLGEGVLERVRALLRGGPRDTNARLMTGLLDRAIALQSRRVLEDGVVDDTEALDLILPVDLPSSLTATGRVELPGDPLAEVDALIGLEHVKHEVRLLVAEARAERLRREAGIPIGSPTRHMVFTGNPGTAKTTIARLVAAVYAQLGLLSSGHLVEVSRADLVGEYIGHTAPRVRAAVERALGGVLFIDEAYSLTPADAARDYGHEAIAELLKLMEEHRSDLVVIVAGYEGEMLRFLDFNPGLASRFPTVLAFPDYGDDDLVEIFGFMADQAGFTLGEGVAEDVRALLQAAPRGSSFGNARLVRNILDRARSLQARRITAEETVADDAAVRLLLREDLPETPPKPAEIPMGQYL</sequence>
<dbReference type="InterPro" id="IPR050773">
    <property type="entry name" value="CbxX/CfxQ_RuBisCO_ESX"/>
</dbReference>
<gene>
    <name evidence="5" type="ORF">GCM10009550_12880</name>
</gene>
<dbReference type="Proteomes" id="UP001500665">
    <property type="component" value="Unassembled WGS sequence"/>
</dbReference>
<comment type="caution">
    <text evidence="5">The sequence shown here is derived from an EMBL/GenBank/DDBJ whole genome shotgun (WGS) entry which is preliminary data.</text>
</comment>
<dbReference type="InterPro" id="IPR003593">
    <property type="entry name" value="AAA+_ATPase"/>
</dbReference>
<reference evidence="6" key="1">
    <citation type="journal article" date="2019" name="Int. J. Syst. Evol. Microbiol.">
        <title>The Global Catalogue of Microorganisms (GCM) 10K type strain sequencing project: providing services to taxonomists for standard genome sequencing and annotation.</title>
        <authorList>
            <consortium name="The Broad Institute Genomics Platform"/>
            <consortium name="The Broad Institute Genome Sequencing Center for Infectious Disease"/>
            <person name="Wu L."/>
            <person name="Ma J."/>
        </authorList>
    </citation>
    <scope>NUCLEOTIDE SEQUENCE [LARGE SCALE GENOMIC DNA]</scope>
    <source>
        <strain evidence="6">JCM 10696</strain>
    </source>
</reference>
<evidence type="ECO:0000313" key="5">
    <source>
        <dbReference type="EMBL" id="GAA0942048.1"/>
    </source>
</evidence>
<evidence type="ECO:0000313" key="6">
    <source>
        <dbReference type="Proteomes" id="UP001500665"/>
    </source>
</evidence>
<dbReference type="InterPro" id="IPR003959">
    <property type="entry name" value="ATPase_AAA_core"/>
</dbReference>
<feature type="domain" description="AAA+ ATPase" evidence="4">
    <location>
        <begin position="662"/>
        <end position="799"/>
    </location>
</feature>
<keyword evidence="2" id="KW-0547">Nucleotide-binding</keyword>
<dbReference type="Gene3D" id="1.10.8.60">
    <property type="match status" value="2"/>
</dbReference>
<evidence type="ECO:0000256" key="2">
    <source>
        <dbReference type="ARBA" id="ARBA00022741"/>
    </source>
</evidence>
<dbReference type="Pfam" id="PF17866">
    <property type="entry name" value="AAA_lid_6"/>
    <property type="match status" value="1"/>
</dbReference>
<dbReference type="EMBL" id="BAAAHH010000003">
    <property type="protein sequence ID" value="GAA0942048.1"/>
    <property type="molecule type" value="Genomic_DNA"/>
</dbReference>